<sequence>MECGELEVAEALAGMEQHVNVMEVVSQEGKRNLGPRRSSKESEHRDQLVADYAPLKITSPRKTEESVPQIFAELCSKTHQSNPVMMKLRRKLTEAEKEERKLRHIMANRESARQTIRRRQAMHMELNKKAADELEENENLKKRKELMVEVFNSLKGRNTFLKAHLAEARKVAAGVTEEEPNSSEAEKTCSATAMTPMFLQNHPPPSLVPYFWPPITPSSDAFPFQCTSHPHPLQFPMNTPPCLHQGQELSTVTPLFIVPVPWVLPLLAHSSTDGTNTHYCGKCLCSDAKMSEDNNKKSCSNQNTTSAEAYNPIMQTVSVDGDRRAHEPPAAIVVPGLFSPVRRVENLDPHRACQVGDVVSANETVEGGLFRGKAKDVIVATEARRRRKELMRLKKVRETLNVYSA</sequence>
<dbReference type="EMBL" id="JBEAFC010000008">
    <property type="protein sequence ID" value="KAL1545725.1"/>
    <property type="molecule type" value="Genomic_DNA"/>
</dbReference>
<proteinExistence type="inferred from homology"/>
<evidence type="ECO:0000256" key="6">
    <source>
        <dbReference type="ARBA" id="ARBA00023242"/>
    </source>
</evidence>
<evidence type="ECO:0000256" key="7">
    <source>
        <dbReference type="SAM" id="Coils"/>
    </source>
</evidence>
<evidence type="ECO:0000256" key="3">
    <source>
        <dbReference type="ARBA" id="ARBA00023015"/>
    </source>
</evidence>
<organism evidence="9 10">
    <name type="scientific">Salvia divinorum</name>
    <name type="common">Maria pastora</name>
    <name type="synonym">Diviner's sage</name>
    <dbReference type="NCBI Taxonomy" id="28513"/>
    <lineage>
        <taxon>Eukaryota</taxon>
        <taxon>Viridiplantae</taxon>
        <taxon>Streptophyta</taxon>
        <taxon>Embryophyta</taxon>
        <taxon>Tracheophyta</taxon>
        <taxon>Spermatophyta</taxon>
        <taxon>Magnoliopsida</taxon>
        <taxon>eudicotyledons</taxon>
        <taxon>Gunneridae</taxon>
        <taxon>Pentapetalae</taxon>
        <taxon>asterids</taxon>
        <taxon>lamiids</taxon>
        <taxon>Lamiales</taxon>
        <taxon>Lamiaceae</taxon>
        <taxon>Nepetoideae</taxon>
        <taxon>Mentheae</taxon>
        <taxon>Salviinae</taxon>
        <taxon>Salvia</taxon>
        <taxon>Salvia subgen. Calosphace</taxon>
    </lineage>
</organism>
<evidence type="ECO:0000313" key="9">
    <source>
        <dbReference type="EMBL" id="KAL1545725.1"/>
    </source>
</evidence>
<dbReference type="Proteomes" id="UP001567538">
    <property type="component" value="Unassembled WGS sequence"/>
</dbReference>
<reference evidence="9 10" key="1">
    <citation type="submission" date="2024-06" db="EMBL/GenBank/DDBJ databases">
        <title>A chromosome level genome sequence of Diviner's sage (Salvia divinorum).</title>
        <authorList>
            <person name="Ford S.A."/>
            <person name="Ro D.-K."/>
            <person name="Ness R.W."/>
            <person name="Phillips M.A."/>
        </authorList>
    </citation>
    <scope>NUCLEOTIDE SEQUENCE [LARGE SCALE GENOMIC DNA]</scope>
    <source>
        <strain evidence="9">SAF-2024a</strain>
        <tissue evidence="9">Leaf</tissue>
    </source>
</reference>
<dbReference type="GO" id="GO:0005634">
    <property type="term" value="C:nucleus"/>
    <property type="evidence" value="ECO:0007669"/>
    <property type="project" value="UniProtKB-SubCell"/>
</dbReference>
<accession>A0ABD1GNN6</accession>
<name>A0ABD1GNN6_SALDI</name>
<gene>
    <name evidence="9" type="ORF">AAHA92_22415</name>
</gene>
<evidence type="ECO:0000256" key="1">
    <source>
        <dbReference type="ARBA" id="ARBA00004123"/>
    </source>
</evidence>
<keyword evidence="5" id="KW-0804">Transcription</keyword>
<keyword evidence="7" id="KW-0175">Coiled coil</keyword>
<dbReference type="InterPro" id="IPR044827">
    <property type="entry name" value="GBF-like"/>
</dbReference>
<dbReference type="InterPro" id="IPR004827">
    <property type="entry name" value="bZIP"/>
</dbReference>
<feature type="coiled-coil region" evidence="7">
    <location>
        <begin position="85"/>
        <end position="147"/>
    </location>
</feature>
<keyword evidence="6" id="KW-0539">Nucleus</keyword>
<dbReference type="PANTHER" id="PTHR45967:SF28">
    <property type="entry name" value="BASIC-LEUCINE ZIPPER (BZIP) TRANSCRIPTION FACTOR FAMILY PROTEIN"/>
    <property type="match status" value="1"/>
</dbReference>
<keyword evidence="3" id="KW-0805">Transcription regulation</keyword>
<protein>
    <recommendedName>
        <fullName evidence="8">BZIP domain-containing protein</fullName>
    </recommendedName>
</protein>
<evidence type="ECO:0000259" key="8">
    <source>
        <dbReference type="SMART" id="SM00338"/>
    </source>
</evidence>
<dbReference type="CDD" id="cd14702">
    <property type="entry name" value="bZIP_plant_GBF1"/>
    <property type="match status" value="1"/>
</dbReference>
<comment type="caution">
    <text evidence="9">The sequence shown here is derived from an EMBL/GenBank/DDBJ whole genome shotgun (WGS) entry which is preliminary data.</text>
</comment>
<dbReference type="AlphaFoldDB" id="A0ABD1GNN6"/>
<keyword evidence="4" id="KW-0238">DNA-binding</keyword>
<dbReference type="InterPro" id="IPR045314">
    <property type="entry name" value="bZIP_plant_GBF1"/>
</dbReference>
<evidence type="ECO:0000256" key="5">
    <source>
        <dbReference type="ARBA" id="ARBA00023163"/>
    </source>
</evidence>
<evidence type="ECO:0000256" key="2">
    <source>
        <dbReference type="ARBA" id="ARBA00007163"/>
    </source>
</evidence>
<comment type="subcellular location">
    <subcellularLocation>
        <location evidence="1">Nucleus</location>
    </subcellularLocation>
</comment>
<evidence type="ECO:0000256" key="4">
    <source>
        <dbReference type="ARBA" id="ARBA00023125"/>
    </source>
</evidence>
<feature type="domain" description="BZIP" evidence="8">
    <location>
        <begin position="96"/>
        <end position="160"/>
    </location>
</feature>
<dbReference type="GO" id="GO:0003677">
    <property type="term" value="F:DNA binding"/>
    <property type="evidence" value="ECO:0007669"/>
    <property type="project" value="UniProtKB-KW"/>
</dbReference>
<keyword evidence="10" id="KW-1185">Reference proteome</keyword>
<dbReference type="PANTHER" id="PTHR45967">
    <property type="entry name" value="G-BOX-BINDING FACTOR 3-RELATED"/>
    <property type="match status" value="1"/>
</dbReference>
<evidence type="ECO:0000313" key="10">
    <source>
        <dbReference type="Proteomes" id="UP001567538"/>
    </source>
</evidence>
<comment type="similarity">
    <text evidence="2">Belongs to the bZIP family.</text>
</comment>
<dbReference type="SMART" id="SM00338">
    <property type="entry name" value="BRLZ"/>
    <property type="match status" value="1"/>
</dbReference>